<dbReference type="PANTHER" id="PTHR33308">
    <property type="entry name" value="PEPTIDOGLYCAN HYDROLASE FLGJ"/>
    <property type="match status" value="1"/>
</dbReference>
<dbReference type="EMBL" id="FNRP01000028">
    <property type="protein sequence ID" value="SEB07540.1"/>
    <property type="molecule type" value="Genomic_DNA"/>
</dbReference>
<proteinExistence type="predicted"/>
<dbReference type="GO" id="GO:0004040">
    <property type="term" value="F:amidase activity"/>
    <property type="evidence" value="ECO:0007669"/>
    <property type="project" value="InterPro"/>
</dbReference>
<accession>A0A1H4GEU6</accession>
<dbReference type="InterPro" id="IPR051056">
    <property type="entry name" value="Glycosyl_Hydrolase_73"/>
</dbReference>
<dbReference type="AlphaFoldDB" id="A0A1H4GEU6"/>
<gene>
    <name evidence="3" type="ORF">SAMN04487924_12839</name>
</gene>
<dbReference type="Proteomes" id="UP000183040">
    <property type="component" value="Unassembled WGS sequence"/>
</dbReference>
<name>A0A1H4GEU6_9BACE</name>
<dbReference type="PANTHER" id="PTHR33308:SF9">
    <property type="entry name" value="PEPTIDOGLYCAN HYDROLASE FLGJ"/>
    <property type="match status" value="1"/>
</dbReference>
<dbReference type="CDD" id="cd12797">
    <property type="entry name" value="M23_peptidase"/>
    <property type="match status" value="1"/>
</dbReference>
<protein>
    <submittedName>
        <fullName evidence="3">Flagellum-specific peptidoglycan hydrolase FlgJ</fullName>
    </submittedName>
</protein>
<dbReference type="SUPFAM" id="SSF51261">
    <property type="entry name" value="Duplicated hybrid motif"/>
    <property type="match status" value="1"/>
</dbReference>
<dbReference type="RefSeq" id="WP_074707958.1">
    <property type="nucleotide sequence ID" value="NZ_FNRP01000028.1"/>
</dbReference>
<dbReference type="Gene3D" id="1.10.530.10">
    <property type="match status" value="1"/>
</dbReference>
<keyword evidence="1 3" id="KW-0378">Hydrolase</keyword>
<sequence length="526" mass="58052">MGKSKNQEYAEQYAQYAKEQMVKYGIPASVTLAQGILESANGQSQLARKENNHFGIKASATWLAQGGKYGVYTDDKPNEKFCAYDNVGESFEHHSKVLVDNKRYAQCFTLAPDDYKGWTEEIAKAGYASGSDYDKKLQQIIERNGLDKYDKEVMLQLQSEGKSTGQANAEMREPQPIVVDDKILVTEYSLPLKRDDFLFVTSPFGVREDPLDPSKKQLHSGMDIRCDKEILMATESNGKIVKVNHNGQTEAGKSVTVEYEREDQTKVQVTYAHLDSVTVKVGDTVKAGQQLGISGNTGTRTTGPHLHLEVKTIQADGSSRNVDPAAYLAEISQKGNIQIQALHNGTDLMAKFQTTEHGTQIDHTMTADDWMKKLLSSEDSGIGLGGSHDPIIDFAVTAFSSLMMLAVEIDKKSEEEKIDEISDAVDKKSIDLTSLLPNYKSCTLDINDKGETLIRATTGDKTVSHTLSSNELSRLSVVLNNNELTDESKRLRVAGIVNSVILIKFASQNFEQGMSQGQGQEESLKR</sequence>
<organism evidence="3 4">
    <name type="scientific">Bacteroides xylanisolvens</name>
    <dbReference type="NCBI Taxonomy" id="371601"/>
    <lineage>
        <taxon>Bacteria</taxon>
        <taxon>Pseudomonadati</taxon>
        <taxon>Bacteroidota</taxon>
        <taxon>Bacteroidia</taxon>
        <taxon>Bacteroidales</taxon>
        <taxon>Bacteroidaceae</taxon>
        <taxon>Bacteroides</taxon>
    </lineage>
</organism>
<dbReference type="InterPro" id="IPR016047">
    <property type="entry name" value="M23ase_b-sheet_dom"/>
</dbReference>
<reference evidence="3 4" key="1">
    <citation type="submission" date="2016-10" db="EMBL/GenBank/DDBJ databases">
        <authorList>
            <person name="de Groot N.N."/>
        </authorList>
    </citation>
    <scope>NUCLEOTIDE SEQUENCE [LARGE SCALE GENOMIC DNA]</scope>
    <source>
        <strain evidence="3 4">NLAE-zl-G339</strain>
    </source>
</reference>
<evidence type="ECO:0000313" key="4">
    <source>
        <dbReference type="Proteomes" id="UP000183040"/>
    </source>
</evidence>
<dbReference type="InterPro" id="IPR002901">
    <property type="entry name" value="MGlyc_endo_b_GlcNAc-like_dom"/>
</dbReference>
<evidence type="ECO:0000256" key="1">
    <source>
        <dbReference type="ARBA" id="ARBA00022801"/>
    </source>
</evidence>
<evidence type="ECO:0000259" key="2">
    <source>
        <dbReference type="SMART" id="SM00047"/>
    </source>
</evidence>
<feature type="domain" description="Mannosyl-glycoprotein endo-beta-N-acetylglucosamidase-like" evidence="2">
    <location>
        <begin position="1"/>
        <end position="150"/>
    </location>
</feature>
<dbReference type="InterPro" id="IPR011055">
    <property type="entry name" value="Dup_hybrid_motif"/>
</dbReference>
<dbReference type="Pfam" id="PF01551">
    <property type="entry name" value="Peptidase_M23"/>
    <property type="match status" value="1"/>
</dbReference>
<dbReference type="SMART" id="SM00047">
    <property type="entry name" value="LYZ2"/>
    <property type="match status" value="1"/>
</dbReference>
<dbReference type="Pfam" id="PF01832">
    <property type="entry name" value="Glucosaminidase"/>
    <property type="match status" value="1"/>
</dbReference>
<evidence type="ECO:0000313" key="3">
    <source>
        <dbReference type="EMBL" id="SEB07540.1"/>
    </source>
</evidence>
<dbReference type="Gene3D" id="2.70.70.10">
    <property type="entry name" value="Glucose Permease (Domain IIA)"/>
    <property type="match status" value="1"/>
</dbReference>